<sequence>MNETLSNYEFVKCIASLLGFIGFIIMFKIIVLKEEKSRKAEFAEFCLMLILWLCPMTVELYFNDPCKIDAFNDDEKAYECLDYELIQVIHENMKHRSGAR</sequence>
<accession>A0A1D3JSC8</accession>
<evidence type="ECO:0000256" key="1">
    <source>
        <dbReference type="SAM" id="Phobius"/>
    </source>
</evidence>
<feature type="transmembrane region" description="Helical" evidence="1">
    <location>
        <begin position="14"/>
        <end position="31"/>
    </location>
</feature>
<dbReference type="RefSeq" id="WP_152480490.1">
    <property type="nucleotide sequence ID" value="NZ_AOUH01000032.1"/>
</dbReference>
<proteinExistence type="predicted"/>
<dbReference type="Proteomes" id="UP000245431">
    <property type="component" value="Chromosome PVE_r1"/>
</dbReference>
<organism evidence="2 3">
    <name type="scientific">Pseudomonas veronii 1YdBTEX2</name>
    <dbReference type="NCBI Taxonomy" id="1295141"/>
    <lineage>
        <taxon>Bacteria</taxon>
        <taxon>Pseudomonadati</taxon>
        <taxon>Pseudomonadota</taxon>
        <taxon>Gammaproteobacteria</taxon>
        <taxon>Pseudomonadales</taxon>
        <taxon>Pseudomonadaceae</taxon>
        <taxon>Pseudomonas</taxon>
    </lineage>
</organism>
<reference evidence="3" key="1">
    <citation type="submission" date="2016-07" db="EMBL/GenBank/DDBJ databases">
        <authorList>
            <person name="Florea S."/>
            <person name="Webb J.S."/>
            <person name="Jaromczyk J."/>
            <person name="Schardl C.L."/>
        </authorList>
    </citation>
    <scope>NUCLEOTIDE SEQUENCE [LARGE SCALE GENOMIC DNA]</scope>
    <source>
        <strain evidence="3">1YdBTEX2</strain>
    </source>
</reference>
<keyword evidence="1" id="KW-1133">Transmembrane helix</keyword>
<feature type="transmembrane region" description="Helical" evidence="1">
    <location>
        <begin position="43"/>
        <end position="62"/>
    </location>
</feature>
<gene>
    <name evidence="2" type="ORF">PVE_R1G1108</name>
</gene>
<protein>
    <submittedName>
        <fullName evidence="2">Hypothetical membrane protein</fullName>
    </submittedName>
</protein>
<dbReference type="EMBL" id="LT599583">
    <property type="protein sequence ID" value="SBW78996.1"/>
    <property type="molecule type" value="Genomic_DNA"/>
</dbReference>
<name>A0A1D3JSC8_PSEVE</name>
<keyword evidence="1" id="KW-0472">Membrane</keyword>
<keyword evidence="1" id="KW-0812">Transmembrane</keyword>
<evidence type="ECO:0000313" key="3">
    <source>
        <dbReference type="Proteomes" id="UP000245431"/>
    </source>
</evidence>
<dbReference type="AlphaFoldDB" id="A0A1D3JSC8"/>
<evidence type="ECO:0000313" key="2">
    <source>
        <dbReference type="EMBL" id="SBW78996.1"/>
    </source>
</evidence>